<accession>A0A1Q5Q198</accession>
<sequence length="134" mass="14652">MLHVGLAKHLPLTFGQTVVAPEADNPEVNVGTGSLNSERFGGIVTAFMGALQAQRVPWGTLDVRENVRFFGGNLAQWVHENYPETGTVLALEFKKTFMDEWNGIPDEEHLRALNAALRETVPATLAALDKLEAP</sequence>
<evidence type="ECO:0008006" key="3">
    <source>
        <dbReference type="Google" id="ProtNLM"/>
    </source>
</evidence>
<dbReference type="EMBL" id="MQVR01000055">
    <property type="protein sequence ID" value="OKL53536.1"/>
    <property type="molecule type" value="Genomic_DNA"/>
</dbReference>
<dbReference type="Gene3D" id="3.40.630.40">
    <property type="entry name" value="Zn-dependent exopeptidases"/>
    <property type="match status" value="1"/>
</dbReference>
<comment type="caution">
    <text evidence="1">The sequence shown here is derived from an EMBL/GenBank/DDBJ whole genome shotgun (WGS) entry which is preliminary data.</text>
</comment>
<dbReference type="STRING" id="208480.SAMN02910418_01891"/>
<protein>
    <recommendedName>
        <fullName evidence="3">N-formylglutamate amidohydrolase</fullName>
    </recommendedName>
</protein>
<evidence type="ECO:0000313" key="1">
    <source>
        <dbReference type="EMBL" id="OKL53536.1"/>
    </source>
</evidence>
<dbReference type="Proteomes" id="UP000185628">
    <property type="component" value="Unassembled WGS sequence"/>
</dbReference>
<organism evidence="1 2">
    <name type="scientific">Bowdeniella nasicola</name>
    <dbReference type="NCBI Taxonomy" id="208480"/>
    <lineage>
        <taxon>Bacteria</taxon>
        <taxon>Bacillati</taxon>
        <taxon>Actinomycetota</taxon>
        <taxon>Actinomycetes</taxon>
        <taxon>Actinomycetales</taxon>
        <taxon>Actinomycetaceae</taxon>
        <taxon>Bowdeniella</taxon>
    </lineage>
</organism>
<gene>
    <name evidence="1" type="ORF">BSZ39_08980</name>
</gene>
<proteinExistence type="predicted"/>
<name>A0A1Q5Q198_9ACTO</name>
<evidence type="ECO:0000313" key="2">
    <source>
        <dbReference type="Proteomes" id="UP000185628"/>
    </source>
</evidence>
<dbReference type="AlphaFoldDB" id="A0A1Q5Q198"/>
<reference evidence="2" key="1">
    <citation type="submission" date="2016-12" db="EMBL/GenBank/DDBJ databases">
        <authorList>
            <person name="Meng X."/>
        </authorList>
    </citation>
    <scope>NUCLEOTIDE SEQUENCE [LARGE SCALE GENOMIC DNA]</scope>
    <source>
        <strain evidence="2">DSM 19116</strain>
    </source>
</reference>
<keyword evidence="2" id="KW-1185">Reference proteome</keyword>